<dbReference type="SUPFAM" id="SSF82199">
    <property type="entry name" value="SET domain"/>
    <property type="match status" value="1"/>
</dbReference>
<dbReference type="PROSITE" id="PS50280">
    <property type="entry name" value="SET"/>
    <property type="match status" value="1"/>
</dbReference>
<proteinExistence type="predicted"/>
<dbReference type="Gene3D" id="3.40.50.150">
    <property type="entry name" value="Vaccinia Virus protein VP39"/>
    <property type="match status" value="1"/>
</dbReference>
<dbReference type="EMBL" id="LSRX01000795">
    <property type="protein sequence ID" value="OLP88786.1"/>
    <property type="molecule type" value="Genomic_DNA"/>
</dbReference>
<dbReference type="Pfam" id="PF01755">
    <property type="entry name" value="Glyco_transf_25"/>
    <property type="match status" value="1"/>
</dbReference>
<keyword evidence="1" id="KW-0489">Methyltransferase</keyword>
<dbReference type="InterPro" id="IPR029063">
    <property type="entry name" value="SAM-dependent_MTases_sf"/>
</dbReference>
<dbReference type="InterPro" id="IPR002654">
    <property type="entry name" value="Glyco_trans_25"/>
</dbReference>
<dbReference type="Gene3D" id="2.170.270.10">
    <property type="entry name" value="SET domain"/>
    <property type="match status" value="1"/>
</dbReference>
<keyword evidence="1" id="KW-0808">Transferase</keyword>
<dbReference type="InterPro" id="IPR001214">
    <property type="entry name" value="SET_dom"/>
</dbReference>
<dbReference type="GO" id="GO:0042054">
    <property type="term" value="F:histone methyltransferase activity"/>
    <property type="evidence" value="ECO:0007669"/>
    <property type="project" value="TreeGrafter"/>
</dbReference>
<dbReference type="InterPro" id="IPR046341">
    <property type="entry name" value="SET_dom_sf"/>
</dbReference>
<evidence type="ECO:0000313" key="1">
    <source>
        <dbReference type="EMBL" id="OLP88786.1"/>
    </source>
</evidence>
<keyword evidence="2" id="KW-1185">Reference proteome</keyword>
<dbReference type="AlphaFoldDB" id="A0A1Q9D0U2"/>
<sequence>MVHAQVPHAPSKAVSWLWTIALLSVTERLHMLESGWLCPTWHTFCGSCGTGRCPSEGSLRSLPRRQLLLAAALPEDSSCSCCLQDFCRCPATCECLRVLRANGYKTPLDAGEALEEGGEVLLSASLKWPRGDFPAWRPLEAQLAVRNSTLPGAGQGLFAAEAIAAGVVLPPYQGLSLLFADLDRVEYSREVDNYVWCPRDRKLEGEPWLPSFCVDGQRLQRGNPARFVNAARMANQCDDVNLEICELGRVAYFRTLRPVSAGTELIVDYGSSYWEDFAVTTSVLTAMASLDGFLGHFDMLFDDDRNRAYAAAIRSAAEELRRAKPSQALRALDLGSGSGLLGLLCWQTGLFEEVVLIEACPPLAEAARENIRRNGAERCCSVWEGHSFELLHDEKAKDTSFDLCVSELLDAVLIGEGVLPTLRHAAASRSFNPGPELIPRRAQVFGRVFRSKALWERHRGAFQDSSFVSLPEDVVRCPGLHAAEHIHLAPFLETGETCKTGTVKPDNPNSQRMTESEQERDASALVQVSQRDFAMLAASGRPDPSRSARPPLKTNPGPADMQRASRIASQLSCRTAALVSCLGAALFARHHPKRAFTVRRLTSLAQRPRRARSRLAALSTATAVRPSEAIGWRSLAHIYCMNLDHRPERWEFMQKQFQKLRMPVERFSAVNGRDLDVPDLAMNGVIAMEALPRYYLPDEQKLFGTDLTAGGIGCALSHMLIWRDIIQKCAEDGVDPRAPFLVIEDDCEFAQGFSEEVLLERLSHVPQDWEIVYLGGQDLLRRQHLYEVGKGVRRLYKGFRETTAYVINDAGAKACLEVSVPLYWQIDTHMNDESLREGLKPPKPGHADHTMHPRGYFLWPGIVAQQRDGFPTDVQKVEHD</sequence>
<dbReference type="GO" id="GO:0016274">
    <property type="term" value="F:protein-arginine N-methyltransferase activity"/>
    <property type="evidence" value="ECO:0007669"/>
    <property type="project" value="InterPro"/>
</dbReference>
<organism evidence="1 2">
    <name type="scientific">Symbiodinium microadriaticum</name>
    <name type="common">Dinoflagellate</name>
    <name type="synonym">Zooxanthella microadriatica</name>
    <dbReference type="NCBI Taxonomy" id="2951"/>
    <lineage>
        <taxon>Eukaryota</taxon>
        <taxon>Sar</taxon>
        <taxon>Alveolata</taxon>
        <taxon>Dinophyceae</taxon>
        <taxon>Suessiales</taxon>
        <taxon>Symbiodiniaceae</taxon>
        <taxon>Symbiodinium</taxon>
    </lineage>
</organism>
<gene>
    <name evidence="1" type="primary">PRMT7</name>
    <name evidence="1" type="ORF">AK812_SmicGene29838</name>
</gene>
<dbReference type="InterPro" id="IPR025799">
    <property type="entry name" value="Arg_MeTrfase"/>
</dbReference>
<dbReference type="Proteomes" id="UP000186817">
    <property type="component" value="Unassembled WGS sequence"/>
</dbReference>
<dbReference type="OrthoDB" id="416178at2759"/>
<name>A0A1Q9D0U2_SYMMI</name>
<dbReference type="PANTHER" id="PTHR11006">
    <property type="entry name" value="PROTEIN ARGININE N-METHYLTRANSFERASE"/>
    <property type="match status" value="1"/>
</dbReference>
<evidence type="ECO:0000313" key="2">
    <source>
        <dbReference type="Proteomes" id="UP000186817"/>
    </source>
</evidence>
<reference evidence="1 2" key="1">
    <citation type="submission" date="2016-02" db="EMBL/GenBank/DDBJ databases">
        <title>Genome analysis of coral dinoflagellate symbionts highlights evolutionary adaptations to a symbiotic lifestyle.</title>
        <authorList>
            <person name="Aranda M."/>
            <person name="Li Y."/>
            <person name="Liew Y.J."/>
            <person name="Baumgarten S."/>
            <person name="Simakov O."/>
            <person name="Wilson M."/>
            <person name="Piel J."/>
            <person name="Ashoor H."/>
            <person name="Bougouffa S."/>
            <person name="Bajic V.B."/>
            <person name="Ryu T."/>
            <person name="Ravasi T."/>
            <person name="Bayer T."/>
            <person name="Micklem G."/>
            <person name="Kim H."/>
            <person name="Bhak J."/>
            <person name="Lajeunesse T.C."/>
            <person name="Voolstra C.R."/>
        </authorList>
    </citation>
    <scope>NUCLEOTIDE SEQUENCE [LARGE SCALE GENOMIC DNA]</scope>
    <source>
        <strain evidence="1 2">CCMP2467</strain>
    </source>
</reference>
<dbReference type="Pfam" id="PF21549">
    <property type="entry name" value="PRDM2_PR"/>
    <property type="match status" value="1"/>
</dbReference>
<comment type="caution">
    <text evidence="1">The sequence shown here is derived from an EMBL/GenBank/DDBJ whole genome shotgun (WGS) entry which is preliminary data.</text>
</comment>
<dbReference type="SMART" id="SM00317">
    <property type="entry name" value="SET"/>
    <property type="match status" value="1"/>
</dbReference>
<dbReference type="SUPFAM" id="SSF53335">
    <property type="entry name" value="S-adenosyl-L-methionine-dependent methyltransferases"/>
    <property type="match status" value="1"/>
</dbReference>
<dbReference type="GO" id="GO:0032259">
    <property type="term" value="P:methylation"/>
    <property type="evidence" value="ECO:0007669"/>
    <property type="project" value="UniProtKB-KW"/>
</dbReference>
<dbReference type="PANTHER" id="PTHR11006:SF4">
    <property type="entry name" value="PROTEIN ARGININE N-METHYLTRANSFERASE 7"/>
    <property type="match status" value="1"/>
</dbReference>
<dbReference type="CDD" id="cd06532">
    <property type="entry name" value="Glyco_transf_25"/>
    <property type="match status" value="1"/>
</dbReference>
<protein>
    <submittedName>
        <fullName evidence="1">Protein arginine N-methyltransferase 7</fullName>
    </submittedName>
</protein>
<accession>A0A1Q9D0U2</accession>